<evidence type="ECO:0000256" key="1">
    <source>
        <dbReference type="ARBA" id="ARBA00007806"/>
    </source>
</evidence>
<dbReference type="Pfam" id="PF01055">
    <property type="entry name" value="Glyco_hydro_31_2nd"/>
    <property type="match status" value="1"/>
</dbReference>
<proteinExistence type="inferred from homology"/>
<evidence type="ECO:0000313" key="4">
    <source>
        <dbReference type="EMBL" id="MBP0946580.1"/>
    </source>
</evidence>
<dbReference type="InterPro" id="IPR017853">
    <property type="entry name" value="GH"/>
</dbReference>
<reference evidence="4 5" key="1">
    <citation type="journal article" date="2022" name="Syst. Appl. Microbiol.">
        <title>Pseudomonas alliivorans sp. nov., a plant-pathogenic bacterium isolated from onion foliage in Georgia, USA.</title>
        <authorList>
            <person name="Zhao M."/>
            <person name="Tyson C."/>
            <person name="Chen H.C."/>
            <person name="Paudel S."/>
            <person name="Gitaitis R."/>
            <person name="Kvitko B."/>
            <person name="Dutta B."/>
        </authorList>
    </citation>
    <scope>NUCLEOTIDE SEQUENCE [LARGE SCALE GENOMIC DNA]</scope>
    <source>
        <strain evidence="4 5">20GA0068</strain>
    </source>
</reference>
<dbReference type="SUPFAM" id="SSF51445">
    <property type="entry name" value="(Trans)glycosidases"/>
    <property type="match status" value="1"/>
</dbReference>
<comment type="caution">
    <text evidence="4">The sequence shown here is derived from an EMBL/GenBank/DDBJ whole genome shotgun (WGS) entry which is preliminary data.</text>
</comment>
<dbReference type="Proteomes" id="UP000673197">
    <property type="component" value="Unassembled WGS sequence"/>
</dbReference>
<name>A0ABS4C7M2_9PSED</name>
<dbReference type="InterPro" id="IPR000322">
    <property type="entry name" value="Glyco_hydro_31_TIM"/>
</dbReference>
<accession>A0ABS4C7M2</accession>
<keyword evidence="2" id="KW-0326">Glycosidase</keyword>
<gene>
    <name evidence="4" type="ORF">JTJ32_14715</name>
</gene>
<dbReference type="Gene3D" id="3.20.20.80">
    <property type="entry name" value="Glycosidases"/>
    <property type="match status" value="1"/>
</dbReference>
<sequence length="50" mass="5313">MAAKARGGHAGLQRYSVLWTGDSASSWDFLRINLPQVLNLGLSPPCQGAT</sequence>
<comment type="similarity">
    <text evidence="1 2">Belongs to the glycosyl hydrolase 31 family.</text>
</comment>
<evidence type="ECO:0000313" key="5">
    <source>
        <dbReference type="Proteomes" id="UP000673197"/>
    </source>
</evidence>
<keyword evidence="5" id="KW-1185">Reference proteome</keyword>
<dbReference type="EMBL" id="JAFFZW010000004">
    <property type="protein sequence ID" value="MBP0946580.1"/>
    <property type="molecule type" value="Genomic_DNA"/>
</dbReference>
<organism evidence="4 5">
    <name type="scientific">Pseudomonas alliivorans</name>
    <dbReference type="NCBI Taxonomy" id="2810613"/>
    <lineage>
        <taxon>Bacteria</taxon>
        <taxon>Pseudomonadati</taxon>
        <taxon>Pseudomonadota</taxon>
        <taxon>Gammaproteobacteria</taxon>
        <taxon>Pseudomonadales</taxon>
        <taxon>Pseudomonadaceae</taxon>
        <taxon>Pseudomonas</taxon>
    </lineage>
</organism>
<feature type="domain" description="Glycoside hydrolase family 31 TIM barrel" evidence="3">
    <location>
        <begin position="5"/>
        <end position="43"/>
    </location>
</feature>
<keyword evidence="2" id="KW-0378">Hydrolase</keyword>
<protein>
    <recommendedName>
        <fullName evidence="3">Glycoside hydrolase family 31 TIM barrel domain-containing protein</fullName>
    </recommendedName>
</protein>
<evidence type="ECO:0000259" key="3">
    <source>
        <dbReference type="Pfam" id="PF01055"/>
    </source>
</evidence>
<evidence type="ECO:0000256" key="2">
    <source>
        <dbReference type="RuleBase" id="RU361185"/>
    </source>
</evidence>